<gene>
    <name evidence="1" type="ORF">OU798_10420</name>
</gene>
<evidence type="ECO:0000313" key="2">
    <source>
        <dbReference type="Proteomes" id="UP001145087"/>
    </source>
</evidence>
<dbReference type="EMBL" id="JAPOHD010000020">
    <property type="protein sequence ID" value="MCY1720760.1"/>
    <property type="molecule type" value="Genomic_DNA"/>
</dbReference>
<evidence type="ECO:0008006" key="3">
    <source>
        <dbReference type="Google" id="ProtNLM"/>
    </source>
</evidence>
<evidence type="ECO:0000313" key="1">
    <source>
        <dbReference type="EMBL" id="MCY1720760.1"/>
    </source>
</evidence>
<dbReference type="GO" id="GO:0046872">
    <property type="term" value="F:metal ion binding"/>
    <property type="evidence" value="ECO:0007669"/>
    <property type="project" value="InterPro"/>
</dbReference>
<protein>
    <recommendedName>
        <fullName evidence="3">Arginase</fullName>
    </recommendedName>
</protein>
<name>A0A9X3F5S3_9BACT</name>
<dbReference type="InterPro" id="IPR006035">
    <property type="entry name" value="Ureohydrolase"/>
</dbReference>
<dbReference type="Proteomes" id="UP001145087">
    <property type="component" value="Unassembled WGS sequence"/>
</dbReference>
<dbReference type="RefSeq" id="WP_343333093.1">
    <property type="nucleotide sequence ID" value="NZ_JAPOHD010000020.1"/>
</dbReference>
<dbReference type="InterPro" id="IPR023696">
    <property type="entry name" value="Ureohydrolase_dom_sf"/>
</dbReference>
<reference evidence="1" key="1">
    <citation type="submission" date="2022-11" db="EMBL/GenBank/DDBJ databases">
        <title>Marilongibacter aestuarii gen. nov., sp. nov., isolated from tidal flat sediment.</title>
        <authorList>
            <person name="Jiayan W."/>
        </authorList>
    </citation>
    <scope>NUCLEOTIDE SEQUENCE</scope>
    <source>
        <strain evidence="1">Z1-6</strain>
    </source>
</reference>
<dbReference type="Pfam" id="PF00491">
    <property type="entry name" value="Arginase"/>
    <property type="match status" value="1"/>
</dbReference>
<accession>A0A9X3F5S3</accession>
<organism evidence="1 2">
    <name type="scientific">Draconibacterium aestuarii</name>
    <dbReference type="NCBI Taxonomy" id="2998507"/>
    <lineage>
        <taxon>Bacteria</taxon>
        <taxon>Pseudomonadati</taxon>
        <taxon>Bacteroidota</taxon>
        <taxon>Bacteroidia</taxon>
        <taxon>Marinilabiliales</taxon>
        <taxon>Prolixibacteraceae</taxon>
        <taxon>Draconibacterium</taxon>
    </lineage>
</organism>
<sequence length="383" mass="43615">MNLQPYFDAVDFDVFAKDISYNWKYSFGANVEKHTQKFRDGNVKHIEIALVGVPFCSKDINCEITDVPDRIRKEIYQLAGQGKVNIIDFGNLKPASSYKGNYLALRDVVDYLKELGIVTVILGGSQDFSYGVCQAYRNNKFFSFCTIDAFLDVKKGKEPFNSGNYLSRVFSSQPNIFQFSLVGYQSHYVPEEYFVKVKGINTNIRLGQLRDDIAVAEPIFRNSDFLSFDFAAFKHTDAPSEKKMPNGLHSEEACQLAKYAGLGNRLNVFGLFGIDENVPDIEISVQLAAQVVWYFIEGFLKRSTLLPGGGVGFDINKVEIAELNEPLIFYKNAETNQWWLQVQSITNEITYIACTEKEFNEACCNEIPEFWLKYVQKIDELLK</sequence>
<dbReference type="GO" id="GO:0016813">
    <property type="term" value="F:hydrolase activity, acting on carbon-nitrogen (but not peptide) bonds, in linear amidines"/>
    <property type="evidence" value="ECO:0007669"/>
    <property type="project" value="UniProtKB-ARBA"/>
</dbReference>
<dbReference type="AlphaFoldDB" id="A0A9X3F5S3"/>
<proteinExistence type="predicted"/>
<dbReference type="SUPFAM" id="SSF52768">
    <property type="entry name" value="Arginase/deacetylase"/>
    <property type="match status" value="1"/>
</dbReference>
<comment type="caution">
    <text evidence="1">The sequence shown here is derived from an EMBL/GenBank/DDBJ whole genome shotgun (WGS) entry which is preliminary data.</text>
</comment>
<keyword evidence="2" id="KW-1185">Reference proteome</keyword>
<dbReference type="Gene3D" id="3.40.800.10">
    <property type="entry name" value="Ureohydrolase domain"/>
    <property type="match status" value="1"/>
</dbReference>